<keyword evidence="2" id="KW-1185">Reference proteome</keyword>
<protein>
    <submittedName>
        <fullName evidence="1">Uncharacterized protein</fullName>
    </submittedName>
</protein>
<proteinExistence type="predicted"/>
<name>A0A1A8ZAL8_9ACTN</name>
<dbReference type="OrthoDB" id="264488at2"/>
<evidence type="ECO:0000313" key="2">
    <source>
        <dbReference type="Proteomes" id="UP000199385"/>
    </source>
</evidence>
<gene>
    <name evidence="1" type="ORF">GA0070611_1421</name>
</gene>
<accession>A0A1A8ZAL8</accession>
<organism evidence="1 2">
    <name type="scientific">Micromonospora auratinigra</name>
    <dbReference type="NCBI Taxonomy" id="261654"/>
    <lineage>
        <taxon>Bacteria</taxon>
        <taxon>Bacillati</taxon>
        <taxon>Actinomycetota</taxon>
        <taxon>Actinomycetes</taxon>
        <taxon>Micromonosporales</taxon>
        <taxon>Micromonosporaceae</taxon>
        <taxon>Micromonospora</taxon>
    </lineage>
</organism>
<dbReference type="PATRIC" id="fig|261654.4.peg.1448"/>
<dbReference type="Proteomes" id="UP000199385">
    <property type="component" value="Chromosome I"/>
</dbReference>
<sequence length="187" mass="20680">MSTPPTAFLAEWTRLWEVAQRVAVATEGEPGYAFEPVGLLLEDPARARAWEYDATPVNVTTFASTGGDGVHFSVVDVADHDGATPVVMTVPMAFDNPNHILAESLGEFLALGSRAGYFCLERLAYGWGRQETITRLQAGRPPDDAGEALLLRHLAEEFDIRPWRTVERRLGELDATHRAHVQMRHDA</sequence>
<evidence type="ECO:0000313" key="1">
    <source>
        <dbReference type="EMBL" id="SBT40876.1"/>
    </source>
</evidence>
<dbReference type="EMBL" id="LT594323">
    <property type="protein sequence ID" value="SBT40876.1"/>
    <property type="molecule type" value="Genomic_DNA"/>
</dbReference>
<dbReference type="AlphaFoldDB" id="A0A1A8ZAL8"/>
<dbReference type="RefSeq" id="WP_091659449.1">
    <property type="nucleotide sequence ID" value="NZ_LT594323.1"/>
</dbReference>
<reference evidence="2" key="1">
    <citation type="submission" date="2016-06" db="EMBL/GenBank/DDBJ databases">
        <authorList>
            <person name="Varghese N."/>
            <person name="Submissions Spin"/>
        </authorList>
    </citation>
    <scope>NUCLEOTIDE SEQUENCE [LARGE SCALE GENOMIC DNA]</scope>
    <source>
        <strain evidence="2">DSM 44815</strain>
    </source>
</reference>